<reference evidence="5 6" key="1">
    <citation type="submission" date="2018-11" db="EMBL/GenBank/DDBJ databases">
        <title>Draft genome analysis of Rheinheimera mesophila isolated from an industrial waste site.</title>
        <authorList>
            <person name="Yu Q."/>
            <person name="Qi Y."/>
            <person name="Zhang H."/>
            <person name="Lu Y."/>
            <person name="Pu J."/>
        </authorList>
    </citation>
    <scope>NUCLEOTIDE SEQUENCE [LARGE SCALE GENOMIC DNA]</scope>
    <source>
        <strain evidence="5 6">IITR13</strain>
    </source>
</reference>
<dbReference type="InterPro" id="IPR029000">
    <property type="entry name" value="Cyclophilin-like_dom_sf"/>
</dbReference>
<keyword evidence="3" id="KW-0067">ATP-binding</keyword>
<protein>
    <submittedName>
        <fullName evidence="5">Biotin-dependent carboxyltransferase</fullName>
    </submittedName>
</protein>
<dbReference type="InterPro" id="IPR052708">
    <property type="entry name" value="PxpC"/>
</dbReference>
<dbReference type="SUPFAM" id="SSF50891">
    <property type="entry name" value="Cyclophilin-like"/>
    <property type="match status" value="1"/>
</dbReference>
<proteinExistence type="predicted"/>
<dbReference type="NCBIfam" id="TIGR00724">
    <property type="entry name" value="urea_amlyse_rel"/>
    <property type="match status" value="1"/>
</dbReference>
<sequence>MSAVVVLKPGVLSTLQDQGRFGYAHLGLTQGGPADYVSYRSADLLLQNPNPSCQIEVSVGGLSLLALTDTVFCVTGAQMPLTVNGQAKSLWQSHRIKKDDVIELGYATSGLRCYLAVAGGFRLPKHFGSNSTVLREKVGGIGGAALQPGQFLPVRPAYRPLLWSLPEKFWPDFSTPLELALLPGYQQHWLNEAQWQHLCNTDYQVAGLSDRMGYRLVGEPLLYQPKALLSEGICYGAVQLPPDGLPIVLLNDRQTLGGYPKPGVLLARDAAALAQRRQGQTVRFYKISLEKLGLYQQQQQRYWAQWVMELRS</sequence>
<dbReference type="GO" id="GO:0016740">
    <property type="term" value="F:transferase activity"/>
    <property type="evidence" value="ECO:0007669"/>
    <property type="project" value="UniProtKB-KW"/>
</dbReference>
<evidence type="ECO:0000313" key="5">
    <source>
        <dbReference type="EMBL" id="RRJ22872.1"/>
    </source>
</evidence>
<dbReference type="InterPro" id="IPR003778">
    <property type="entry name" value="CT_A_B"/>
</dbReference>
<dbReference type="Pfam" id="PF02626">
    <property type="entry name" value="CT_A_B"/>
    <property type="match status" value="1"/>
</dbReference>
<name>A0A3P3QNQ8_9GAMM</name>
<dbReference type="GO" id="GO:0005524">
    <property type="term" value="F:ATP binding"/>
    <property type="evidence" value="ECO:0007669"/>
    <property type="project" value="UniProtKB-KW"/>
</dbReference>
<evidence type="ECO:0000259" key="4">
    <source>
        <dbReference type="SMART" id="SM00797"/>
    </source>
</evidence>
<feature type="domain" description="Carboxyltransferase" evidence="4">
    <location>
        <begin position="25"/>
        <end position="302"/>
    </location>
</feature>
<accession>A0A3P3QNQ8</accession>
<dbReference type="GO" id="GO:0016787">
    <property type="term" value="F:hydrolase activity"/>
    <property type="evidence" value="ECO:0007669"/>
    <property type="project" value="UniProtKB-KW"/>
</dbReference>
<keyword evidence="1" id="KW-0547">Nucleotide-binding</keyword>
<dbReference type="Gene3D" id="2.40.100.10">
    <property type="entry name" value="Cyclophilin-like"/>
    <property type="match status" value="1"/>
</dbReference>
<evidence type="ECO:0000256" key="3">
    <source>
        <dbReference type="ARBA" id="ARBA00022840"/>
    </source>
</evidence>
<dbReference type="AlphaFoldDB" id="A0A3P3QNQ8"/>
<dbReference type="PANTHER" id="PTHR43309:SF4">
    <property type="entry name" value="CARBOXYLTRANSFERASE DOMAIN-CONTAINING PROTEIN"/>
    <property type="match status" value="1"/>
</dbReference>
<dbReference type="EMBL" id="RRCF01000001">
    <property type="protein sequence ID" value="RRJ22872.1"/>
    <property type="molecule type" value="Genomic_DNA"/>
</dbReference>
<gene>
    <name evidence="5" type="ORF">EIK76_01955</name>
</gene>
<evidence type="ECO:0000256" key="2">
    <source>
        <dbReference type="ARBA" id="ARBA00022801"/>
    </source>
</evidence>
<dbReference type="OrthoDB" id="9768696at2"/>
<keyword evidence="6" id="KW-1185">Reference proteome</keyword>
<organism evidence="5 6">
    <name type="scientific">Rheinheimera mesophila</name>
    <dbReference type="NCBI Taxonomy" id="1547515"/>
    <lineage>
        <taxon>Bacteria</taxon>
        <taxon>Pseudomonadati</taxon>
        <taxon>Pseudomonadota</taxon>
        <taxon>Gammaproteobacteria</taxon>
        <taxon>Chromatiales</taxon>
        <taxon>Chromatiaceae</taxon>
        <taxon>Rheinheimera</taxon>
    </lineage>
</organism>
<dbReference type="SMART" id="SM00797">
    <property type="entry name" value="AHS2"/>
    <property type="match status" value="1"/>
</dbReference>
<keyword evidence="5" id="KW-0808">Transferase</keyword>
<dbReference type="RefSeq" id="WP_046519623.1">
    <property type="nucleotide sequence ID" value="NZ_LAVS01000014.1"/>
</dbReference>
<evidence type="ECO:0000313" key="6">
    <source>
        <dbReference type="Proteomes" id="UP000276260"/>
    </source>
</evidence>
<dbReference type="Proteomes" id="UP000276260">
    <property type="component" value="Unassembled WGS sequence"/>
</dbReference>
<comment type="caution">
    <text evidence="5">The sequence shown here is derived from an EMBL/GenBank/DDBJ whole genome shotgun (WGS) entry which is preliminary data.</text>
</comment>
<keyword evidence="2" id="KW-0378">Hydrolase</keyword>
<dbReference type="PANTHER" id="PTHR43309">
    <property type="entry name" value="5-OXOPROLINASE SUBUNIT C"/>
    <property type="match status" value="1"/>
</dbReference>
<evidence type="ECO:0000256" key="1">
    <source>
        <dbReference type="ARBA" id="ARBA00022741"/>
    </source>
</evidence>